<comment type="caution">
    <text evidence="2">The sequence shown here is derived from an EMBL/GenBank/DDBJ whole genome shotgun (WGS) entry which is preliminary data.</text>
</comment>
<organism evidence="2 3">
    <name type="scientific">Trichonephila clavipes</name>
    <name type="common">Golden silk orbweaver</name>
    <name type="synonym">Nephila clavipes</name>
    <dbReference type="NCBI Taxonomy" id="2585209"/>
    <lineage>
        <taxon>Eukaryota</taxon>
        <taxon>Metazoa</taxon>
        <taxon>Ecdysozoa</taxon>
        <taxon>Arthropoda</taxon>
        <taxon>Chelicerata</taxon>
        <taxon>Arachnida</taxon>
        <taxon>Araneae</taxon>
        <taxon>Araneomorphae</taxon>
        <taxon>Entelegynae</taxon>
        <taxon>Araneoidea</taxon>
        <taxon>Nephilidae</taxon>
        <taxon>Trichonephila</taxon>
    </lineage>
</organism>
<proteinExistence type="predicted"/>
<name>A0A8X6SR56_TRICX</name>
<protein>
    <submittedName>
        <fullName evidence="2">Uncharacterized protein</fullName>
    </submittedName>
</protein>
<dbReference type="AlphaFoldDB" id="A0A8X6SR56"/>
<gene>
    <name evidence="2" type="ORF">TNCV_2396771</name>
</gene>
<dbReference type="EMBL" id="BMAU01021349">
    <property type="protein sequence ID" value="GFY18449.1"/>
    <property type="molecule type" value="Genomic_DNA"/>
</dbReference>
<keyword evidence="3" id="KW-1185">Reference proteome</keyword>
<evidence type="ECO:0000313" key="2">
    <source>
        <dbReference type="EMBL" id="GFY18449.1"/>
    </source>
</evidence>
<evidence type="ECO:0000313" key="3">
    <source>
        <dbReference type="Proteomes" id="UP000887159"/>
    </source>
</evidence>
<sequence length="147" mass="16725">MLGFPEYLASKANLHPISKNILVPGAQSGVEREQPYWWNECGKVEWLSGACRQSRSGGKEVTHSHFLYPITMHLLHTTLLTRKKFMTKHQKLVSFPAFSLPSNQTAPSQQPANQEAPSPQLSSATFMGTHLRFRQWTEVALRSFFLR</sequence>
<feature type="region of interest" description="Disordered" evidence="1">
    <location>
        <begin position="102"/>
        <end position="121"/>
    </location>
</feature>
<reference evidence="2" key="1">
    <citation type="submission" date="2020-08" db="EMBL/GenBank/DDBJ databases">
        <title>Multicomponent nature underlies the extraordinary mechanical properties of spider dragline silk.</title>
        <authorList>
            <person name="Kono N."/>
            <person name="Nakamura H."/>
            <person name="Mori M."/>
            <person name="Yoshida Y."/>
            <person name="Ohtoshi R."/>
            <person name="Malay A.D."/>
            <person name="Moran D.A.P."/>
            <person name="Tomita M."/>
            <person name="Numata K."/>
            <person name="Arakawa K."/>
        </authorList>
    </citation>
    <scope>NUCLEOTIDE SEQUENCE</scope>
</reference>
<evidence type="ECO:0000256" key="1">
    <source>
        <dbReference type="SAM" id="MobiDB-lite"/>
    </source>
</evidence>
<dbReference type="Proteomes" id="UP000887159">
    <property type="component" value="Unassembled WGS sequence"/>
</dbReference>
<accession>A0A8X6SR56</accession>